<feature type="region of interest" description="Disordered" evidence="5">
    <location>
        <begin position="229"/>
        <end position="261"/>
    </location>
</feature>
<evidence type="ECO:0000256" key="4">
    <source>
        <dbReference type="ARBA" id="ARBA00022691"/>
    </source>
</evidence>
<dbReference type="PROSITE" id="PS00094">
    <property type="entry name" value="C5_MTASE_1"/>
    <property type="match status" value="1"/>
</dbReference>
<dbReference type="InterPro" id="IPR001525">
    <property type="entry name" value="C5_MeTfrase"/>
</dbReference>
<dbReference type="GO" id="GO:0032259">
    <property type="term" value="P:methylation"/>
    <property type="evidence" value="ECO:0007669"/>
    <property type="project" value="UniProtKB-KW"/>
</dbReference>
<dbReference type="AlphaFoldDB" id="A0A0F9UQ29"/>
<keyword evidence="2" id="KW-0489">Methyltransferase</keyword>
<feature type="compositionally biased region" description="Basic residues" evidence="5">
    <location>
        <begin position="175"/>
        <end position="186"/>
    </location>
</feature>
<dbReference type="InterPro" id="IPR050750">
    <property type="entry name" value="C5-MTase"/>
</dbReference>
<dbReference type="PROSITE" id="PS51679">
    <property type="entry name" value="SAM_MT_C5"/>
    <property type="match status" value="1"/>
</dbReference>
<dbReference type="InterPro" id="IPR018117">
    <property type="entry name" value="C5_DNA_meth_AS"/>
</dbReference>
<proteinExistence type="predicted"/>
<dbReference type="Gene3D" id="3.40.50.150">
    <property type="entry name" value="Vaccinia Virus protein VP39"/>
    <property type="match status" value="1"/>
</dbReference>
<reference evidence="6" key="1">
    <citation type="journal article" date="2015" name="Nature">
        <title>Complex archaea that bridge the gap between prokaryotes and eukaryotes.</title>
        <authorList>
            <person name="Spang A."/>
            <person name="Saw J.H."/>
            <person name="Jorgensen S.L."/>
            <person name="Zaremba-Niedzwiedzka K."/>
            <person name="Martijn J."/>
            <person name="Lind A.E."/>
            <person name="van Eijk R."/>
            <person name="Schleper C."/>
            <person name="Guy L."/>
            <person name="Ettema T.J."/>
        </authorList>
    </citation>
    <scope>NUCLEOTIDE SEQUENCE</scope>
</reference>
<dbReference type="InterPro" id="IPR031303">
    <property type="entry name" value="C5_meth_CS"/>
</dbReference>
<organism evidence="6">
    <name type="scientific">marine sediment metagenome</name>
    <dbReference type="NCBI Taxonomy" id="412755"/>
    <lineage>
        <taxon>unclassified sequences</taxon>
        <taxon>metagenomes</taxon>
        <taxon>ecological metagenomes</taxon>
    </lineage>
</organism>
<gene>
    <name evidence="6" type="ORF">LCGC14_0579270</name>
</gene>
<dbReference type="NCBIfam" id="TIGR00675">
    <property type="entry name" value="dcm"/>
    <property type="match status" value="1"/>
</dbReference>
<evidence type="ECO:0000256" key="5">
    <source>
        <dbReference type="SAM" id="MobiDB-lite"/>
    </source>
</evidence>
<sequence>MTLGSLFSGIGGFELAATCAGIKPLWSNEIDSFCCKVLRKNFDHEIIEKDIREIGKHNLKSVDIITGGFPCQPFSQAGKRKGTKDDRYLWSEMLRVIRELKPSYVIGENVAGLLSMENGKTLENILIDLENEGYRTEIFTIPACAIGAWHRRDRIWIIAYNGSWNTWGGDESKQAKMRRHEPRKNTKTSSSFSGQNNSGGISKRKLEATITLENASNATSKRLERKKWIQKSKRFDQRGKNATNPNHTNRKEQWKQKSNQKELTTIRCDSWWEVEPNVGRVANGIPGRVDRLKGLGNAIVPQVAYELFKVIKEYDQSIHK</sequence>
<accession>A0A0F9UQ29</accession>
<evidence type="ECO:0000256" key="3">
    <source>
        <dbReference type="ARBA" id="ARBA00022679"/>
    </source>
</evidence>
<evidence type="ECO:0000256" key="1">
    <source>
        <dbReference type="ARBA" id="ARBA00011975"/>
    </source>
</evidence>
<keyword evidence="4" id="KW-0949">S-adenosyl-L-methionine</keyword>
<protein>
    <recommendedName>
        <fullName evidence="1">DNA (cytosine-5-)-methyltransferase</fullName>
        <ecNumber evidence="1">2.1.1.37</ecNumber>
    </recommendedName>
</protein>
<dbReference type="PANTHER" id="PTHR46098:SF1">
    <property type="entry name" value="TRNA (CYTOSINE(38)-C(5))-METHYLTRANSFERASE"/>
    <property type="match status" value="1"/>
</dbReference>
<dbReference type="GO" id="GO:0003886">
    <property type="term" value="F:DNA (cytosine-5-)-methyltransferase activity"/>
    <property type="evidence" value="ECO:0007669"/>
    <property type="project" value="UniProtKB-EC"/>
</dbReference>
<dbReference type="Pfam" id="PF00145">
    <property type="entry name" value="DNA_methylase"/>
    <property type="match status" value="1"/>
</dbReference>
<dbReference type="PANTHER" id="PTHR46098">
    <property type="entry name" value="TRNA (CYTOSINE(38)-C(5))-METHYLTRANSFERASE"/>
    <property type="match status" value="1"/>
</dbReference>
<dbReference type="PRINTS" id="PR00105">
    <property type="entry name" value="C5METTRFRASE"/>
</dbReference>
<name>A0A0F9UQ29_9ZZZZ</name>
<comment type="caution">
    <text evidence="6">The sequence shown here is derived from an EMBL/GenBank/DDBJ whole genome shotgun (WGS) entry which is preliminary data.</text>
</comment>
<keyword evidence="3" id="KW-0808">Transferase</keyword>
<dbReference type="EMBL" id="LAZR01000874">
    <property type="protein sequence ID" value="KKN55718.1"/>
    <property type="molecule type" value="Genomic_DNA"/>
</dbReference>
<dbReference type="InterPro" id="IPR029063">
    <property type="entry name" value="SAM-dependent_MTases_sf"/>
</dbReference>
<dbReference type="SUPFAM" id="SSF53335">
    <property type="entry name" value="S-adenosyl-L-methionine-dependent methyltransferases"/>
    <property type="match status" value="1"/>
</dbReference>
<evidence type="ECO:0000256" key="2">
    <source>
        <dbReference type="ARBA" id="ARBA00022603"/>
    </source>
</evidence>
<feature type="compositionally biased region" description="Low complexity" evidence="5">
    <location>
        <begin position="189"/>
        <end position="201"/>
    </location>
</feature>
<evidence type="ECO:0000313" key="6">
    <source>
        <dbReference type="EMBL" id="KKN55718.1"/>
    </source>
</evidence>
<dbReference type="EC" id="2.1.1.37" evidence="1"/>
<feature type="region of interest" description="Disordered" evidence="5">
    <location>
        <begin position="169"/>
        <end position="205"/>
    </location>
</feature>
<dbReference type="PROSITE" id="PS00095">
    <property type="entry name" value="C5_MTASE_2"/>
    <property type="match status" value="1"/>
</dbReference>